<keyword evidence="5" id="KW-1185">Reference proteome</keyword>
<evidence type="ECO:0000259" key="3">
    <source>
        <dbReference type="PROSITE" id="PS50977"/>
    </source>
</evidence>
<proteinExistence type="predicted"/>
<name>A0ABW5G3Z1_9PSEU</name>
<dbReference type="SUPFAM" id="SSF46689">
    <property type="entry name" value="Homeodomain-like"/>
    <property type="match status" value="1"/>
</dbReference>
<accession>A0ABW5G3Z1</accession>
<evidence type="ECO:0000313" key="5">
    <source>
        <dbReference type="Proteomes" id="UP001597417"/>
    </source>
</evidence>
<dbReference type="EMBL" id="JBHUKR010000021">
    <property type="protein sequence ID" value="MFD2420881.1"/>
    <property type="molecule type" value="Genomic_DNA"/>
</dbReference>
<protein>
    <submittedName>
        <fullName evidence="4">TetR/AcrR family transcriptional regulator</fullName>
    </submittedName>
</protein>
<dbReference type="Gene3D" id="1.10.357.10">
    <property type="entry name" value="Tetracycline Repressor, domain 2"/>
    <property type="match status" value="1"/>
</dbReference>
<gene>
    <name evidence="4" type="ORF">ACFSXZ_31585</name>
</gene>
<dbReference type="PROSITE" id="PS50977">
    <property type="entry name" value="HTH_TETR_2"/>
    <property type="match status" value="1"/>
</dbReference>
<comment type="caution">
    <text evidence="4">The sequence shown here is derived from an EMBL/GenBank/DDBJ whole genome shotgun (WGS) entry which is preliminary data.</text>
</comment>
<dbReference type="InterPro" id="IPR050109">
    <property type="entry name" value="HTH-type_TetR-like_transc_reg"/>
</dbReference>
<dbReference type="Proteomes" id="UP001597417">
    <property type="component" value="Unassembled WGS sequence"/>
</dbReference>
<keyword evidence="1 2" id="KW-0238">DNA-binding</keyword>
<dbReference type="PANTHER" id="PTHR30055:SF209">
    <property type="entry name" value="POSSIBLE TRANSCRIPTIONAL REGULATORY PROTEIN (PROBABLY TETR-FAMILY)"/>
    <property type="match status" value="1"/>
</dbReference>
<dbReference type="PANTHER" id="PTHR30055">
    <property type="entry name" value="HTH-TYPE TRANSCRIPTIONAL REGULATOR RUTR"/>
    <property type="match status" value="1"/>
</dbReference>
<evidence type="ECO:0000313" key="4">
    <source>
        <dbReference type="EMBL" id="MFD2420881.1"/>
    </source>
</evidence>
<dbReference type="Pfam" id="PF00440">
    <property type="entry name" value="TetR_N"/>
    <property type="match status" value="1"/>
</dbReference>
<feature type="domain" description="HTH tetR-type" evidence="3">
    <location>
        <begin position="12"/>
        <end position="72"/>
    </location>
</feature>
<organism evidence="4 5">
    <name type="scientific">Amycolatopsis pigmentata</name>
    <dbReference type="NCBI Taxonomy" id="450801"/>
    <lineage>
        <taxon>Bacteria</taxon>
        <taxon>Bacillati</taxon>
        <taxon>Actinomycetota</taxon>
        <taxon>Actinomycetes</taxon>
        <taxon>Pseudonocardiales</taxon>
        <taxon>Pseudonocardiaceae</taxon>
        <taxon>Amycolatopsis</taxon>
    </lineage>
</organism>
<sequence length="209" mass="22584">MPAERRERADAARNRRAILAAAEELLGRHRPGEVTIEQVAAAAGVGKATVFHRFGNRMGLMIALMRERARGLNDAVENDPPPLGPGAPPRERLRAFLSAVVEMVGRNKGLLGALGQEVPPTSHPDCDEHPIYPFWHHHVSTLIAAERPDLDAPLLADLLLAGLHAEPTLRLLERGEIARLEAAMHTLADGLLTAGAPAAPSRLRARRSP</sequence>
<dbReference type="InterPro" id="IPR001647">
    <property type="entry name" value="HTH_TetR"/>
</dbReference>
<evidence type="ECO:0000256" key="1">
    <source>
        <dbReference type="ARBA" id="ARBA00023125"/>
    </source>
</evidence>
<reference evidence="5" key="1">
    <citation type="journal article" date="2019" name="Int. J. Syst. Evol. Microbiol.">
        <title>The Global Catalogue of Microorganisms (GCM) 10K type strain sequencing project: providing services to taxonomists for standard genome sequencing and annotation.</title>
        <authorList>
            <consortium name="The Broad Institute Genomics Platform"/>
            <consortium name="The Broad Institute Genome Sequencing Center for Infectious Disease"/>
            <person name="Wu L."/>
            <person name="Ma J."/>
        </authorList>
    </citation>
    <scope>NUCLEOTIDE SEQUENCE [LARGE SCALE GENOMIC DNA]</scope>
    <source>
        <strain evidence="5">CGMCC 4.7645</strain>
    </source>
</reference>
<dbReference type="InterPro" id="IPR009057">
    <property type="entry name" value="Homeodomain-like_sf"/>
</dbReference>
<evidence type="ECO:0000256" key="2">
    <source>
        <dbReference type="PROSITE-ProRule" id="PRU00335"/>
    </source>
</evidence>
<dbReference type="RefSeq" id="WP_378269166.1">
    <property type="nucleotide sequence ID" value="NZ_JBHUKR010000021.1"/>
</dbReference>
<feature type="DNA-binding region" description="H-T-H motif" evidence="2">
    <location>
        <begin position="35"/>
        <end position="54"/>
    </location>
</feature>